<feature type="compositionally biased region" description="Low complexity" evidence="1">
    <location>
        <begin position="176"/>
        <end position="216"/>
    </location>
</feature>
<sequence>MFFILRVLLETTTTYLVELEQPVHKKDTLEIQRIARNSIDVLTTETTDLQDTNLLVVKVPPVDQLVLLVKPQLQQRVLQLEAVVVLHLMVPLEYHTNTYIYRSLARQQKAQPRFSLPLVIAVLPAPKVPLTSLHSQTAALLQLNLGPLRVLHTHQRQQKVVLPLEEPRESSTYLPTSTDSSSTVTAGTTGSTEITTPLDSSSGTTDSTTEPPTGSTMEPCPIGQLEGEQVALICPTGFRRHPKYCNLFYQCTKGTNNHDYKILVLSCPDGTLYDDEKIQCLPQNETRTCTGEIATDKLYKMLDDSSMPPVSSDKKSSKLFVQLKVTTKPKQLHAVLHL</sequence>
<feature type="signal peptide" evidence="2">
    <location>
        <begin position="1"/>
        <end position="19"/>
    </location>
</feature>
<gene>
    <name evidence="4" type="ORF">NQ318_014027</name>
</gene>
<keyword evidence="5" id="KW-1185">Reference proteome</keyword>
<reference evidence="4" key="1">
    <citation type="journal article" date="2023" name="Insect Mol. Biol.">
        <title>Genome sequencing provides insights into the evolution of gene families encoding plant cell wall-degrading enzymes in longhorned beetles.</title>
        <authorList>
            <person name="Shin N.R."/>
            <person name="Okamura Y."/>
            <person name="Kirsch R."/>
            <person name="Pauchet Y."/>
        </authorList>
    </citation>
    <scope>NUCLEOTIDE SEQUENCE</scope>
    <source>
        <strain evidence="4">AMC_N1</strain>
    </source>
</reference>
<feature type="chain" id="PRO_5043765285" description="Chitin-binding type-2 domain-containing protein" evidence="2">
    <location>
        <begin position="20"/>
        <end position="338"/>
    </location>
</feature>
<dbReference type="PROSITE" id="PS50940">
    <property type="entry name" value="CHIT_BIND_II"/>
    <property type="match status" value="1"/>
</dbReference>
<dbReference type="Proteomes" id="UP001162162">
    <property type="component" value="Unassembled WGS sequence"/>
</dbReference>
<accession>A0AAV8YZN0</accession>
<comment type="caution">
    <text evidence="4">The sequence shown here is derived from an EMBL/GenBank/DDBJ whole genome shotgun (WGS) entry which is preliminary data.</text>
</comment>
<keyword evidence="2" id="KW-0732">Signal</keyword>
<evidence type="ECO:0000256" key="1">
    <source>
        <dbReference type="SAM" id="MobiDB-lite"/>
    </source>
</evidence>
<organism evidence="4 5">
    <name type="scientific">Aromia moschata</name>
    <dbReference type="NCBI Taxonomy" id="1265417"/>
    <lineage>
        <taxon>Eukaryota</taxon>
        <taxon>Metazoa</taxon>
        <taxon>Ecdysozoa</taxon>
        <taxon>Arthropoda</taxon>
        <taxon>Hexapoda</taxon>
        <taxon>Insecta</taxon>
        <taxon>Pterygota</taxon>
        <taxon>Neoptera</taxon>
        <taxon>Endopterygota</taxon>
        <taxon>Coleoptera</taxon>
        <taxon>Polyphaga</taxon>
        <taxon>Cucujiformia</taxon>
        <taxon>Chrysomeloidea</taxon>
        <taxon>Cerambycidae</taxon>
        <taxon>Cerambycinae</taxon>
        <taxon>Callichromatini</taxon>
        <taxon>Aromia</taxon>
    </lineage>
</organism>
<evidence type="ECO:0000313" key="5">
    <source>
        <dbReference type="Proteomes" id="UP001162162"/>
    </source>
</evidence>
<dbReference type="SUPFAM" id="SSF57625">
    <property type="entry name" value="Invertebrate chitin-binding proteins"/>
    <property type="match status" value="1"/>
</dbReference>
<proteinExistence type="predicted"/>
<name>A0AAV8YZN0_9CUCU</name>
<dbReference type="GO" id="GO:0005576">
    <property type="term" value="C:extracellular region"/>
    <property type="evidence" value="ECO:0007669"/>
    <property type="project" value="InterPro"/>
</dbReference>
<dbReference type="InterPro" id="IPR002557">
    <property type="entry name" value="Chitin-bd_dom"/>
</dbReference>
<dbReference type="GO" id="GO:0008061">
    <property type="term" value="F:chitin binding"/>
    <property type="evidence" value="ECO:0007669"/>
    <property type="project" value="InterPro"/>
</dbReference>
<evidence type="ECO:0000259" key="3">
    <source>
        <dbReference type="PROSITE" id="PS50940"/>
    </source>
</evidence>
<dbReference type="SMART" id="SM00494">
    <property type="entry name" value="ChtBD2"/>
    <property type="match status" value="1"/>
</dbReference>
<dbReference type="AlphaFoldDB" id="A0AAV8YZN0"/>
<dbReference type="EMBL" id="JAPWTK010000028">
    <property type="protein sequence ID" value="KAJ8956672.1"/>
    <property type="molecule type" value="Genomic_DNA"/>
</dbReference>
<protein>
    <recommendedName>
        <fullName evidence="3">Chitin-binding type-2 domain-containing protein</fullName>
    </recommendedName>
</protein>
<feature type="region of interest" description="Disordered" evidence="1">
    <location>
        <begin position="161"/>
        <end position="221"/>
    </location>
</feature>
<dbReference type="InterPro" id="IPR036508">
    <property type="entry name" value="Chitin-bd_dom_sf"/>
</dbReference>
<dbReference type="Gene3D" id="2.170.140.10">
    <property type="entry name" value="Chitin binding domain"/>
    <property type="match status" value="1"/>
</dbReference>
<feature type="domain" description="Chitin-binding type-2" evidence="3">
    <location>
        <begin position="231"/>
        <end position="291"/>
    </location>
</feature>
<evidence type="ECO:0000313" key="4">
    <source>
        <dbReference type="EMBL" id="KAJ8956672.1"/>
    </source>
</evidence>
<evidence type="ECO:0000256" key="2">
    <source>
        <dbReference type="SAM" id="SignalP"/>
    </source>
</evidence>
<dbReference type="Pfam" id="PF01607">
    <property type="entry name" value="CBM_14"/>
    <property type="match status" value="1"/>
</dbReference>